<keyword evidence="4 6" id="KW-0560">Oxidoreductase</keyword>
<dbReference type="RefSeq" id="XP_016449233.1">
    <property type="nucleotide sequence ID" value="XM_016593747.1"/>
</dbReference>
<dbReference type="GO" id="GO:0016706">
    <property type="term" value="F:2-oxoglutarate-dependent dioxygenase activity"/>
    <property type="evidence" value="ECO:0007669"/>
    <property type="project" value="UniProtKB-ARBA"/>
</dbReference>
<dbReference type="AlphaFoldDB" id="A0A1S3YB45"/>
<keyword evidence="2 6" id="KW-0479">Metal-binding</keyword>
<dbReference type="RefSeq" id="XP_016449233.1">
    <property type="nucleotide sequence ID" value="XM_016593747.2"/>
</dbReference>
<dbReference type="GeneID" id="107774253"/>
<protein>
    <submittedName>
        <fullName evidence="9">1-aminocyclopropane-1-carboxylate oxidase homolog 11 isoform X1</fullName>
    </submittedName>
</protein>
<evidence type="ECO:0000256" key="6">
    <source>
        <dbReference type="RuleBase" id="RU003682"/>
    </source>
</evidence>
<evidence type="ECO:0000313" key="8">
    <source>
        <dbReference type="Proteomes" id="UP000790787"/>
    </source>
</evidence>
<evidence type="ECO:0000313" key="9">
    <source>
        <dbReference type="RefSeq" id="XP_016449233.1"/>
    </source>
</evidence>
<evidence type="ECO:0000256" key="3">
    <source>
        <dbReference type="ARBA" id="ARBA00022896"/>
    </source>
</evidence>
<dbReference type="PANTHER" id="PTHR10209:SF751">
    <property type="entry name" value="OS06G0255100 PROTEIN"/>
    <property type="match status" value="1"/>
</dbReference>
<dbReference type="PANTHER" id="PTHR10209">
    <property type="entry name" value="OXIDOREDUCTASE, 2OG-FE II OXYGENASE FAMILY PROTEIN"/>
    <property type="match status" value="1"/>
</dbReference>
<proteinExistence type="inferred from homology"/>
<dbReference type="GO" id="GO:0002238">
    <property type="term" value="P:response to molecule of fungal origin"/>
    <property type="evidence" value="ECO:0007669"/>
    <property type="project" value="UniProtKB-ARBA"/>
</dbReference>
<sequence length="411" mass="46591">MMSSFQSLSSSHQQFLPLSLSLSALPFHYSSIPTPKLHFCNKKLVAKMSNPTLNPNPNSDRLKELKEFDESKIGVKGLVDKGLTTIPGFFIHPSEPPTPEPKTRHGYKHSIPVVDFSTPRSTLVDQIHQASTTLGFFQIINHSVPVEAINRIVGSIKTFNEQPDEVKMKYYSRDMSRGVGYSTNFDLYNSRDASWRDTLQMRLGPTPPDWEHVPEVCRDAAIQWDKEVVKIGEELMGLLCEGLGVKEDRLKELSCLDARIMAAHYYPYCPQPELTKGLTPHTDPGVLTVLVQNEVAGLQVKFGDDWVDLEPIPGAIIINIGDILQIISNDEYKSVEHRVLANPFQEPRVSVAVFFNPSQRENSFGPLPELISDEKPAVYREFIFMDYMRRFFSKELDGKTLTNYYRVSNQI</sequence>
<dbReference type="FunFam" id="2.60.120.330:FF:000026">
    <property type="entry name" value="DIBOA-glucoside dioxygenase BX6"/>
    <property type="match status" value="1"/>
</dbReference>
<dbReference type="KEGG" id="nta:107774253"/>
<feature type="domain" description="Fe2OG dioxygenase" evidence="7">
    <location>
        <begin position="251"/>
        <end position="357"/>
    </location>
</feature>
<evidence type="ECO:0000256" key="5">
    <source>
        <dbReference type="ARBA" id="ARBA00023004"/>
    </source>
</evidence>
<keyword evidence="5 6" id="KW-0408">Iron</keyword>
<dbReference type="InterPro" id="IPR044861">
    <property type="entry name" value="IPNS-like_FE2OG_OXY"/>
</dbReference>
<dbReference type="Pfam" id="PF03171">
    <property type="entry name" value="2OG-FeII_Oxy"/>
    <property type="match status" value="1"/>
</dbReference>
<dbReference type="OMA" id="LLEWDAH"/>
<dbReference type="GO" id="GO:0046872">
    <property type="term" value="F:metal ion binding"/>
    <property type="evidence" value="ECO:0007669"/>
    <property type="project" value="UniProtKB-KW"/>
</dbReference>
<organism evidence="8 9">
    <name type="scientific">Nicotiana tabacum</name>
    <name type="common">Common tobacco</name>
    <dbReference type="NCBI Taxonomy" id="4097"/>
    <lineage>
        <taxon>Eukaryota</taxon>
        <taxon>Viridiplantae</taxon>
        <taxon>Streptophyta</taxon>
        <taxon>Embryophyta</taxon>
        <taxon>Tracheophyta</taxon>
        <taxon>Spermatophyta</taxon>
        <taxon>Magnoliopsida</taxon>
        <taxon>eudicotyledons</taxon>
        <taxon>Gunneridae</taxon>
        <taxon>Pentapetalae</taxon>
        <taxon>asterids</taxon>
        <taxon>lamiids</taxon>
        <taxon>Solanales</taxon>
        <taxon>Solanaceae</taxon>
        <taxon>Nicotianoideae</taxon>
        <taxon>Nicotianeae</taxon>
        <taxon>Nicotiana</taxon>
    </lineage>
</organism>
<evidence type="ECO:0000259" key="7">
    <source>
        <dbReference type="PROSITE" id="PS51471"/>
    </source>
</evidence>
<dbReference type="Gene3D" id="2.60.120.330">
    <property type="entry name" value="B-lactam Antibiotic, Isopenicillin N Synthase, Chain"/>
    <property type="match status" value="1"/>
</dbReference>
<dbReference type="SUPFAM" id="SSF51197">
    <property type="entry name" value="Clavaminate synthase-like"/>
    <property type="match status" value="1"/>
</dbReference>
<reference evidence="9" key="2">
    <citation type="submission" date="2025-08" db="UniProtKB">
        <authorList>
            <consortium name="RefSeq"/>
        </authorList>
    </citation>
    <scope>IDENTIFICATION</scope>
    <source>
        <tissue evidence="9">Leaf</tissue>
    </source>
</reference>
<evidence type="ECO:0000256" key="4">
    <source>
        <dbReference type="ARBA" id="ARBA00023002"/>
    </source>
</evidence>
<dbReference type="PROSITE" id="PS51471">
    <property type="entry name" value="FE2OG_OXY"/>
    <property type="match status" value="1"/>
</dbReference>
<dbReference type="Proteomes" id="UP000790787">
    <property type="component" value="Chromosome 12"/>
</dbReference>
<evidence type="ECO:0000256" key="1">
    <source>
        <dbReference type="ARBA" id="ARBA00008056"/>
    </source>
</evidence>
<dbReference type="InterPro" id="IPR027443">
    <property type="entry name" value="IPNS-like_sf"/>
</dbReference>
<dbReference type="SMR" id="A0A1S3YB45"/>
<dbReference type="GO" id="GO:0009805">
    <property type="term" value="P:coumarin biosynthetic process"/>
    <property type="evidence" value="ECO:0007669"/>
    <property type="project" value="UniProtKB-ARBA"/>
</dbReference>
<dbReference type="InterPro" id="IPR026992">
    <property type="entry name" value="DIOX_N"/>
</dbReference>
<dbReference type="PaxDb" id="4097-A0A1S3YB45"/>
<keyword evidence="3" id="KW-0847">Vitamin C</keyword>
<dbReference type="GO" id="GO:0031418">
    <property type="term" value="F:L-ascorbic acid binding"/>
    <property type="evidence" value="ECO:0007669"/>
    <property type="project" value="UniProtKB-KW"/>
</dbReference>
<comment type="similarity">
    <text evidence="1 6">Belongs to the iron/ascorbate-dependent oxidoreductase family.</text>
</comment>
<accession>A0A1S3YB45</accession>
<dbReference type="OrthoDB" id="288590at2759"/>
<dbReference type="Pfam" id="PF14226">
    <property type="entry name" value="DIOX_N"/>
    <property type="match status" value="1"/>
</dbReference>
<dbReference type="InterPro" id="IPR005123">
    <property type="entry name" value="Oxoglu/Fe-dep_dioxygenase_dom"/>
</dbReference>
<dbReference type="STRING" id="4097.A0A1S3YB45"/>
<gene>
    <name evidence="9" type="primary">LOC107774253</name>
</gene>
<keyword evidence="8" id="KW-1185">Reference proteome</keyword>
<reference evidence="8" key="1">
    <citation type="journal article" date="2014" name="Nat. Commun.">
        <title>The tobacco genome sequence and its comparison with those of tomato and potato.</title>
        <authorList>
            <person name="Sierro N."/>
            <person name="Battey J.N."/>
            <person name="Ouadi S."/>
            <person name="Bakaher N."/>
            <person name="Bovet L."/>
            <person name="Willig A."/>
            <person name="Goepfert S."/>
            <person name="Peitsch M.C."/>
            <person name="Ivanov N.V."/>
        </authorList>
    </citation>
    <scope>NUCLEOTIDE SEQUENCE [LARGE SCALE GENOMIC DNA]</scope>
</reference>
<name>A0A1S3YB45_TOBAC</name>
<evidence type="ECO:0000256" key="2">
    <source>
        <dbReference type="ARBA" id="ARBA00022723"/>
    </source>
</evidence>